<protein>
    <submittedName>
        <fullName evidence="1">Uncharacterized protein</fullName>
    </submittedName>
</protein>
<proteinExistence type="predicted"/>
<name>A0A840RLI8_9NEIS</name>
<organism evidence="1 2">
    <name type="scientific">Silvimonas terrae</name>
    <dbReference type="NCBI Taxonomy" id="300266"/>
    <lineage>
        <taxon>Bacteria</taxon>
        <taxon>Pseudomonadati</taxon>
        <taxon>Pseudomonadota</taxon>
        <taxon>Betaproteobacteria</taxon>
        <taxon>Neisseriales</taxon>
        <taxon>Chitinibacteraceae</taxon>
        <taxon>Silvimonas</taxon>
    </lineage>
</organism>
<dbReference type="EMBL" id="JACHHN010000009">
    <property type="protein sequence ID" value="MBB5193062.1"/>
    <property type="molecule type" value="Genomic_DNA"/>
</dbReference>
<keyword evidence="2" id="KW-1185">Reference proteome</keyword>
<dbReference type="Proteomes" id="UP000543030">
    <property type="component" value="Unassembled WGS sequence"/>
</dbReference>
<evidence type="ECO:0000313" key="1">
    <source>
        <dbReference type="EMBL" id="MBB5193062.1"/>
    </source>
</evidence>
<accession>A0A840RLI8</accession>
<dbReference type="AlphaFoldDB" id="A0A840RLI8"/>
<evidence type="ECO:0000313" key="2">
    <source>
        <dbReference type="Proteomes" id="UP000543030"/>
    </source>
</evidence>
<reference evidence="1 2" key="1">
    <citation type="submission" date="2020-08" db="EMBL/GenBank/DDBJ databases">
        <title>Genomic Encyclopedia of Type Strains, Phase IV (KMG-IV): sequencing the most valuable type-strain genomes for metagenomic binning, comparative biology and taxonomic classification.</title>
        <authorList>
            <person name="Goeker M."/>
        </authorList>
    </citation>
    <scope>NUCLEOTIDE SEQUENCE [LARGE SCALE GENOMIC DNA]</scope>
    <source>
        <strain evidence="1 2">DSM 18233</strain>
    </source>
</reference>
<comment type="caution">
    <text evidence="1">The sequence shown here is derived from an EMBL/GenBank/DDBJ whole genome shotgun (WGS) entry which is preliminary data.</text>
</comment>
<dbReference type="RefSeq" id="WP_184102715.1">
    <property type="nucleotide sequence ID" value="NZ_JACHHN010000009.1"/>
</dbReference>
<gene>
    <name evidence="1" type="ORF">HNQ50_003816</name>
</gene>
<sequence>MSISIPFFGKIGSDDVKLEPNMRVNRAGGLVGPEQVDGIVMYQVGGRAKVCWGPGNSRMEKVRDLTLIVE</sequence>